<dbReference type="Proteomes" id="UP001431010">
    <property type="component" value="Chromosome"/>
</dbReference>
<accession>A0ABY3RAN7</accession>
<evidence type="ECO:0000313" key="1">
    <source>
        <dbReference type="EMBL" id="UFZ04281.1"/>
    </source>
</evidence>
<name>A0ABY3RAN7_9BRAD</name>
<organism evidence="1 2">
    <name type="scientific">Bradyrhizobium ontarionense</name>
    <dbReference type="NCBI Taxonomy" id="2898149"/>
    <lineage>
        <taxon>Bacteria</taxon>
        <taxon>Pseudomonadati</taxon>
        <taxon>Pseudomonadota</taxon>
        <taxon>Alphaproteobacteria</taxon>
        <taxon>Hyphomicrobiales</taxon>
        <taxon>Nitrobacteraceae</taxon>
        <taxon>Bradyrhizobium</taxon>
    </lineage>
</organism>
<dbReference type="RefSeq" id="WP_231320298.1">
    <property type="nucleotide sequence ID" value="NZ_CP088156.1"/>
</dbReference>
<dbReference type="EMBL" id="CP088156">
    <property type="protein sequence ID" value="UFZ04281.1"/>
    <property type="molecule type" value="Genomic_DNA"/>
</dbReference>
<protein>
    <submittedName>
        <fullName evidence="1">Uncharacterized protein</fullName>
    </submittedName>
</protein>
<sequence length="129" mass="14562">MGDQSKTSVKCHVYSIEKLIHIRLCDAAERAMTNIVPFRSKTLSSHSSFARPQGEAAVAGAGRRDVARSGRLDARDDLRKTIILLDLALQHARELASLVDDDQARKTYDRHLSSIEYSLRIARERLVRF</sequence>
<gene>
    <name evidence="1" type="ORF">LQG66_34690</name>
</gene>
<evidence type="ECO:0000313" key="2">
    <source>
        <dbReference type="Proteomes" id="UP001431010"/>
    </source>
</evidence>
<reference evidence="1" key="1">
    <citation type="journal article" date="2024" name="Antonie Van Leeuwenhoek">
        <title>Bradyrhizobium ontarionense sp. nov., a novel bacterial symbiont isolated from Aeschynomene indica (Indian jointvetch), harbours photosynthesis, nitrogen fixation and nitrous oxide (N2O) reductase genes.</title>
        <authorList>
            <person name="Bromfield E.S.P."/>
            <person name="Cloutier S."/>
        </authorList>
    </citation>
    <scope>NUCLEOTIDE SEQUENCE</scope>
    <source>
        <strain evidence="1">A19</strain>
    </source>
</reference>
<keyword evidence="2" id="KW-1185">Reference proteome</keyword>
<proteinExistence type="predicted"/>